<keyword evidence="4" id="KW-1185">Reference proteome</keyword>
<evidence type="ECO:0008006" key="5">
    <source>
        <dbReference type="Google" id="ProtNLM"/>
    </source>
</evidence>
<reference evidence="3 4" key="1">
    <citation type="submission" date="2020-02" db="EMBL/GenBank/DDBJ databases">
        <title>Acidophilic actinobacteria isolated from forest soil.</title>
        <authorList>
            <person name="Golinska P."/>
        </authorList>
    </citation>
    <scope>NUCLEOTIDE SEQUENCE [LARGE SCALE GENOMIC DNA]</scope>
    <source>
        <strain evidence="3 4">NL8</strain>
    </source>
</reference>
<keyword evidence="2" id="KW-0812">Transmembrane</keyword>
<feature type="region of interest" description="Disordered" evidence="1">
    <location>
        <begin position="118"/>
        <end position="145"/>
    </location>
</feature>
<feature type="compositionally biased region" description="Polar residues" evidence="1">
    <location>
        <begin position="118"/>
        <end position="130"/>
    </location>
</feature>
<feature type="compositionally biased region" description="Low complexity" evidence="1">
    <location>
        <begin position="135"/>
        <end position="144"/>
    </location>
</feature>
<organism evidence="3 4">
    <name type="scientific">Catenulispora pinistramenti</name>
    <dbReference type="NCBI Taxonomy" id="2705254"/>
    <lineage>
        <taxon>Bacteria</taxon>
        <taxon>Bacillati</taxon>
        <taxon>Actinomycetota</taxon>
        <taxon>Actinomycetes</taxon>
        <taxon>Catenulisporales</taxon>
        <taxon>Catenulisporaceae</taxon>
        <taxon>Catenulispora</taxon>
    </lineage>
</organism>
<gene>
    <name evidence="3" type="ORF">KGQ19_26510</name>
</gene>
<proteinExistence type="predicted"/>
<dbReference type="EMBL" id="JAAFYZ010000102">
    <property type="protein sequence ID" value="MBS2550427.1"/>
    <property type="molecule type" value="Genomic_DNA"/>
</dbReference>
<keyword evidence="2" id="KW-0472">Membrane</keyword>
<sequence>MTFDLQNSLDDLATAEYADAPVSTVDIGKARADGRRRVLTARLAPIGGGVAVVAACALVVNGLGGTSPTKPAGGLNAASGHQFTGTDPLTAVGRFTWLPAGFQTASYLTGPDYGNSVTARTAQSASSPSGPVTPPTLALTSSPTEPQLPSYYTKTEVTVPGSPKAYLVSNPGDAPSIPADLSLMWQTASGSWYGLGGDYQIHGAELQSLLIKVAGQVAAEGSAVALPIHVEGMPKDAVLGEASLDDPAVVGQGGFRVGLSYTAAGGNFDISAVPTGWQDPRTQQHPVDPKVSALIGKGSPGPAPTGEPVCKDSGGLHICVGDVPGKNGQDPLASVGGAQGLLDRITSLGTDPANWTTHVVN</sequence>
<accession>A0ABS5KWM2</accession>
<evidence type="ECO:0000313" key="3">
    <source>
        <dbReference type="EMBL" id="MBS2550427.1"/>
    </source>
</evidence>
<dbReference type="RefSeq" id="WP_212013162.1">
    <property type="nucleotide sequence ID" value="NZ_JAAFYZ010000102.1"/>
</dbReference>
<feature type="transmembrane region" description="Helical" evidence="2">
    <location>
        <begin position="39"/>
        <end position="60"/>
    </location>
</feature>
<evidence type="ECO:0000256" key="1">
    <source>
        <dbReference type="SAM" id="MobiDB-lite"/>
    </source>
</evidence>
<protein>
    <recommendedName>
        <fullName evidence="5">LigA protein</fullName>
    </recommendedName>
</protein>
<name>A0ABS5KWM2_9ACTN</name>
<evidence type="ECO:0000256" key="2">
    <source>
        <dbReference type="SAM" id="Phobius"/>
    </source>
</evidence>
<dbReference type="Proteomes" id="UP000730482">
    <property type="component" value="Unassembled WGS sequence"/>
</dbReference>
<keyword evidence="2" id="KW-1133">Transmembrane helix</keyword>
<evidence type="ECO:0000313" key="4">
    <source>
        <dbReference type="Proteomes" id="UP000730482"/>
    </source>
</evidence>
<comment type="caution">
    <text evidence="3">The sequence shown here is derived from an EMBL/GenBank/DDBJ whole genome shotgun (WGS) entry which is preliminary data.</text>
</comment>